<feature type="transmembrane region" description="Helical" evidence="7">
    <location>
        <begin position="37"/>
        <end position="54"/>
    </location>
</feature>
<evidence type="ECO:0000256" key="6">
    <source>
        <dbReference type="ARBA" id="ARBA00023136"/>
    </source>
</evidence>
<organism evidence="9 10">
    <name type="scientific">Sporolituus thermophilus DSM 23256</name>
    <dbReference type="NCBI Taxonomy" id="1123285"/>
    <lineage>
        <taxon>Bacteria</taxon>
        <taxon>Bacillati</taxon>
        <taxon>Bacillota</taxon>
        <taxon>Negativicutes</taxon>
        <taxon>Selenomonadales</taxon>
        <taxon>Sporomusaceae</taxon>
        <taxon>Sporolituus</taxon>
    </lineage>
</organism>
<gene>
    <name evidence="9" type="ORF">SAMN05660235_02836</name>
</gene>
<reference evidence="10" key="1">
    <citation type="submission" date="2016-10" db="EMBL/GenBank/DDBJ databases">
        <authorList>
            <person name="Varghese N."/>
            <person name="Submissions S."/>
        </authorList>
    </citation>
    <scope>NUCLEOTIDE SEQUENCE [LARGE SCALE GENOMIC DNA]</scope>
    <source>
        <strain evidence="10">DSM 23256</strain>
    </source>
</reference>
<dbReference type="GO" id="GO:0005886">
    <property type="term" value="C:plasma membrane"/>
    <property type="evidence" value="ECO:0007669"/>
    <property type="project" value="UniProtKB-SubCell"/>
</dbReference>
<feature type="transmembrane region" description="Helical" evidence="7">
    <location>
        <begin position="304"/>
        <end position="321"/>
    </location>
</feature>
<feature type="domain" description="EamA" evidence="8">
    <location>
        <begin position="39"/>
        <end position="171"/>
    </location>
</feature>
<keyword evidence="3" id="KW-1003">Cell membrane</keyword>
<dbReference type="SUPFAM" id="SSF103481">
    <property type="entry name" value="Multidrug resistance efflux transporter EmrE"/>
    <property type="match status" value="2"/>
</dbReference>
<dbReference type="STRING" id="1123285.SAMN05660235_02836"/>
<dbReference type="InterPro" id="IPR051258">
    <property type="entry name" value="Diverse_Substrate_Transporter"/>
</dbReference>
<protein>
    <submittedName>
        <fullName evidence="9">Permease of the drug/metabolite transporter (DMT) superfamily</fullName>
    </submittedName>
</protein>
<feature type="transmembrane region" description="Helical" evidence="7">
    <location>
        <begin position="246"/>
        <end position="267"/>
    </location>
</feature>
<dbReference type="EMBL" id="FNBU01000032">
    <property type="protein sequence ID" value="SDF81521.1"/>
    <property type="molecule type" value="Genomic_DNA"/>
</dbReference>
<evidence type="ECO:0000256" key="3">
    <source>
        <dbReference type="ARBA" id="ARBA00022475"/>
    </source>
</evidence>
<feature type="transmembrane region" description="Helical" evidence="7">
    <location>
        <begin position="279"/>
        <end position="298"/>
    </location>
</feature>
<dbReference type="PANTHER" id="PTHR42920:SF15">
    <property type="entry name" value="MEMBRANE PROTEIN"/>
    <property type="match status" value="1"/>
</dbReference>
<dbReference type="InterPro" id="IPR037185">
    <property type="entry name" value="EmrE-like"/>
</dbReference>
<comment type="subcellular location">
    <subcellularLocation>
        <location evidence="1">Cell membrane</location>
        <topology evidence="1">Multi-pass membrane protein</topology>
    </subcellularLocation>
</comment>
<evidence type="ECO:0000256" key="1">
    <source>
        <dbReference type="ARBA" id="ARBA00004651"/>
    </source>
</evidence>
<feature type="transmembrane region" description="Helical" evidence="7">
    <location>
        <begin position="185"/>
        <end position="205"/>
    </location>
</feature>
<keyword evidence="4 7" id="KW-0812">Transmembrane</keyword>
<feature type="transmembrane region" description="Helical" evidence="7">
    <location>
        <begin position="66"/>
        <end position="87"/>
    </location>
</feature>
<keyword evidence="6 7" id="KW-0472">Membrane</keyword>
<evidence type="ECO:0000256" key="7">
    <source>
        <dbReference type="SAM" id="Phobius"/>
    </source>
</evidence>
<evidence type="ECO:0000256" key="2">
    <source>
        <dbReference type="ARBA" id="ARBA00007362"/>
    </source>
</evidence>
<feature type="domain" description="EamA" evidence="8">
    <location>
        <begin position="186"/>
        <end position="321"/>
    </location>
</feature>
<feature type="transmembrane region" description="Helical" evidence="7">
    <location>
        <begin position="217"/>
        <end position="234"/>
    </location>
</feature>
<evidence type="ECO:0000259" key="8">
    <source>
        <dbReference type="Pfam" id="PF00892"/>
    </source>
</evidence>
<accession>A0A1G7P5L9</accession>
<proteinExistence type="inferred from homology"/>
<feature type="transmembrane region" description="Helical" evidence="7">
    <location>
        <begin position="127"/>
        <end position="148"/>
    </location>
</feature>
<name>A0A1G7P5L9_9FIRM</name>
<keyword evidence="5 7" id="KW-1133">Transmembrane helix</keyword>
<evidence type="ECO:0000313" key="9">
    <source>
        <dbReference type="EMBL" id="SDF81521.1"/>
    </source>
</evidence>
<dbReference type="Pfam" id="PF00892">
    <property type="entry name" value="EamA"/>
    <property type="match status" value="2"/>
</dbReference>
<dbReference type="PANTHER" id="PTHR42920">
    <property type="entry name" value="OS03G0707200 PROTEIN-RELATED"/>
    <property type="match status" value="1"/>
</dbReference>
<keyword evidence="10" id="KW-1185">Reference proteome</keyword>
<evidence type="ECO:0000256" key="4">
    <source>
        <dbReference type="ARBA" id="ARBA00022692"/>
    </source>
</evidence>
<dbReference type="InterPro" id="IPR000620">
    <property type="entry name" value="EamA_dom"/>
</dbReference>
<sequence length="337" mass="36386">MEGVYLLHHMHACNIMLLSVNILGGEKMPGFLHSERVVYILLTATAILWGGNAVTAKYTVGELSPITTAFFRFAWVSIILIGVTLYIEGKKALPTVRQLPWLLALGMTGIFFNNFLFFTGVKYSTAANASLLAAANPVITAVLSALFLHEGLQLRQVIGIALSFVGVGIVVTKGSWQVLSSLSFNYGDLLLAAAPVSWSVYSIIGRKAMREMSALKATAWSSLVGAFALLAMAVREGYHGAIHLSLLGWVNMVYMIIGSGVLAFYWWNQGVAVIGPSRATIFTNLIPLFGMGFAAFFLHERLAWPQLLGAAMILAGVWLTTQAGAIAGRLVEVDNET</sequence>
<dbReference type="AlphaFoldDB" id="A0A1G7P5L9"/>
<dbReference type="Proteomes" id="UP000243333">
    <property type="component" value="Unassembled WGS sequence"/>
</dbReference>
<feature type="transmembrane region" description="Helical" evidence="7">
    <location>
        <begin position="99"/>
        <end position="121"/>
    </location>
</feature>
<feature type="transmembrane region" description="Helical" evidence="7">
    <location>
        <begin position="6"/>
        <end position="25"/>
    </location>
</feature>
<comment type="similarity">
    <text evidence="2">Belongs to the EamA transporter family.</text>
</comment>
<feature type="transmembrane region" description="Helical" evidence="7">
    <location>
        <begin position="160"/>
        <end position="179"/>
    </location>
</feature>
<evidence type="ECO:0000256" key="5">
    <source>
        <dbReference type="ARBA" id="ARBA00022989"/>
    </source>
</evidence>
<evidence type="ECO:0000313" key="10">
    <source>
        <dbReference type="Proteomes" id="UP000243333"/>
    </source>
</evidence>